<evidence type="ECO:0000256" key="1">
    <source>
        <dbReference type="ARBA" id="ARBA00004496"/>
    </source>
</evidence>
<dbReference type="SMART" id="SM01289">
    <property type="entry name" value="PYRIN"/>
    <property type="match status" value="2"/>
</dbReference>
<proteinExistence type="predicted"/>
<dbReference type="Gene3D" id="1.10.533.10">
    <property type="entry name" value="Death Domain, Fas"/>
    <property type="match status" value="2"/>
</dbReference>
<keyword evidence="6" id="KW-1185">Reference proteome</keyword>
<dbReference type="PROSITE" id="PS50824">
    <property type="entry name" value="DAPIN"/>
    <property type="match status" value="2"/>
</dbReference>
<gene>
    <name evidence="5" type="ORF">DR999_PMT21545</name>
</gene>
<reference evidence="5 6" key="1">
    <citation type="submission" date="2019-04" db="EMBL/GenBank/DDBJ databases">
        <title>Draft genome of the big-headed turtle Platysternon megacephalum.</title>
        <authorList>
            <person name="Gong S."/>
        </authorList>
    </citation>
    <scope>NUCLEOTIDE SEQUENCE [LARGE SCALE GENOMIC DNA]</scope>
    <source>
        <strain evidence="5">DO16091913</strain>
        <tissue evidence="5">Muscle</tissue>
    </source>
</reference>
<dbReference type="Pfam" id="PF02758">
    <property type="entry name" value="PYRIN"/>
    <property type="match status" value="2"/>
</dbReference>
<feature type="domain" description="Pyrin" evidence="4">
    <location>
        <begin position="1"/>
        <end position="93"/>
    </location>
</feature>
<dbReference type="EMBL" id="QXTE01000613">
    <property type="protein sequence ID" value="TFJ96657.1"/>
    <property type="molecule type" value="Genomic_DNA"/>
</dbReference>
<accession>A0A4D9DKD5</accession>
<comment type="subcellular location">
    <subcellularLocation>
        <location evidence="1">Cytoplasm</location>
    </subcellularLocation>
</comment>
<dbReference type="Proteomes" id="UP000297703">
    <property type="component" value="Unassembled WGS sequence"/>
</dbReference>
<dbReference type="InterPro" id="IPR011029">
    <property type="entry name" value="DEATH-like_dom_sf"/>
</dbReference>
<dbReference type="STRING" id="55544.A0A4D9DKD5"/>
<dbReference type="PANTHER" id="PTHR45690">
    <property type="entry name" value="NACHT, LRR AND PYD DOMAINS-CONTAINING PROTEIN 12"/>
    <property type="match status" value="1"/>
</dbReference>
<dbReference type="InterPro" id="IPR004020">
    <property type="entry name" value="DAPIN"/>
</dbReference>
<dbReference type="GO" id="GO:0005737">
    <property type="term" value="C:cytoplasm"/>
    <property type="evidence" value="ECO:0007669"/>
    <property type="project" value="UniProtKB-SubCell"/>
</dbReference>
<feature type="domain" description="Pyrin" evidence="4">
    <location>
        <begin position="106"/>
        <end position="197"/>
    </location>
</feature>
<evidence type="ECO:0000313" key="5">
    <source>
        <dbReference type="EMBL" id="TFJ96657.1"/>
    </source>
</evidence>
<keyword evidence="3" id="KW-0677">Repeat</keyword>
<evidence type="ECO:0000256" key="2">
    <source>
        <dbReference type="ARBA" id="ARBA00022490"/>
    </source>
</evidence>
<sequence>MENQSSISDLLVRALDNLPQEDFKRFKDKLSHSDFKGNGNIPWGQLENADKIDTKNLLMKFYGAEAAVDVTIDVFTLISLRDDAAKLRERKKDLVIFAGANQKQCVRAISSDILNKALENLLAEKFDRFKYGLTCIECDGGRKIPKCRLEEANTLMKLVDFMCSYYCEDVAVKTAICALELMKMRDAAANLREKKAKDEKQSSCKQAQGPMTFLWGRKSFSLVGSFYLGVGDELGFSGRLCLGIEKTEQISGGLPAIVSNSCLANENPE</sequence>
<comment type="caution">
    <text evidence="5">The sequence shown here is derived from an EMBL/GenBank/DDBJ whole genome shotgun (WGS) entry which is preliminary data.</text>
</comment>
<dbReference type="InterPro" id="IPR050637">
    <property type="entry name" value="NLRP_innate_immun_reg"/>
</dbReference>
<keyword evidence="2" id="KW-0963">Cytoplasm</keyword>
<organism evidence="5 6">
    <name type="scientific">Platysternon megacephalum</name>
    <name type="common">big-headed turtle</name>
    <dbReference type="NCBI Taxonomy" id="55544"/>
    <lineage>
        <taxon>Eukaryota</taxon>
        <taxon>Metazoa</taxon>
        <taxon>Chordata</taxon>
        <taxon>Craniata</taxon>
        <taxon>Vertebrata</taxon>
        <taxon>Euteleostomi</taxon>
        <taxon>Archelosauria</taxon>
        <taxon>Testudinata</taxon>
        <taxon>Testudines</taxon>
        <taxon>Cryptodira</taxon>
        <taxon>Durocryptodira</taxon>
        <taxon>Testudinoidea</taxon>
        <taxon>Platysternidae</taxon>
        <taxon>Platysternon</taxon>
    </lineage>
</organism>
<dbReference type="OrthoDB" id="9034804at2759"/>
<evidence type="ECO:0000313" key="6">
    <source>
        <dbReference type="Proteomes" id="UP000297703"/>
    </source>
</evidence>
<dbReference type="PANTHER" id="PTHR45690:SF19">
    <property type="entry name" value="NACHT, LRR AND PYD DOMAINS-CONTAINING PROTEIN 3"/>
    <property type="match status" value="1"/>
</dbReference>
<dbReference type="SUPFAM" id="SSF47986">
    <property type="entry name" value="DEATH domain"/>
    <property type="match status" value="2"/>
</dbReference>
<dbReference type="CDD" id="cd08321">
    <property type="entry name" value="Pyrin_ASC-like"/>
    <property type="match status" value="1"/>
</dbReference>
<reference evidence="5 6" key="2">
    <citation type="submission" date="2019-04" db="EMBL/GenBank/DDBJ databases">
        <title>The genome sequence of big-headed turtle.</title>
        <authorList>
            <person name="Gong S."/>
        </authorList>
    </citation>
    <scope>NUCLEOTIDE SEQUENCE [LARGE SCALE GENOMIC DNA]</scope>
    <source>
        <strain evidence="5">DO16091913</strain>
        <tissue evidence="5">Muscle</tissue>
    </source>
</reference>
<protein>
    <submittedName>
        <fullName evidence="5">Poliovirus receptor-related protein 4</fullName>
    </submittedName>
</protein>
<name>A0A4D9DKD5_9SAUR</name>
<evidence type="ECO:0000259" key="4">
    <source>
        <dbReference type="PROSITE" id="PS50824"/>
    </source>
</evidence>
<keyword evidence="5" id="KW-0675">Receptor</keyword>
<dbReference type="AlphaFoldDB" id="A0A4D9DKD5"/>
<evidence type="ECO:0000256" key="3">
    <source>
        <dbReference type="ARBA" id="ARBA00022737"/>
    </source>
</evidence>